<feature type="coiled-coil region" evidence="1">
    <location>
        <begin position="464"/>
        <end position="593"/>
    </location>
</feature>
<accession>A0AAW1F118</accession>
<dbReference type="EMBL" id="JBCEZU010000112">
    <property type="protein sequence ID" value="KAK9528262.1"/>
    <property type="molecule type" value="Genomic_DNA"/>
</dbReference>
<gene>
    <name evidence="2" type="ORF">VZT92_014741</name>
</gene>
<dbReference type="Proteomes" id="UP001488805">
    <property type="component" value="Unassembled WGS sequence"/>
</dbReference>
<evidence type="ECO:0000256" key="1">
    <source>
        <dbReference type="SAM" id="Coils"/>
    </source>
</evidence>
<proteinExistence type="predicted"/>
<sequence length="602" mass="69665">MLKGRKKRKMEAFKDFCQAGVDAQLEVSSKLKETLLKAEQELKNGHRQWQEEKSSLKALHQQNCDHFHSQMQIIASERVQEQEAAKQILERAEAFYNAQMNLAKARVDEQLEVSSKLKEDLHKAEQELGTGHLQWQQEHFNKVQVMASERAQEQEAAKQTLETAEAFHKAQMDLSKATVDEQLEISSKLNEALHQAKQELETVHLQWQQEHFNVTARQLKYCEYLQKQMQVMASERAQEQEAAKQILERAEAFYNAQMNLAKARVDEQLEVSSKLKEDLHKAEQELGTGHLQWQQEHFNKVQVMASERAQEQEAAKQTLETAEAFHKAQMDLSKATVDEQLEISSKLNEALHKAKQELETVHLQWQQEHFNVTARQLKYCEYLQSQMQVMASERAQEQEAAKQTLETAEAFYKAQMDEQRAETNRIAAALKETQDLLETERHVQHNTTTEKEMEVFKNFCRARVGELLDENSKLKAAFNKAENELQGFQAAHEAQLDEQRAETSKILAVLKKTEAELDAESLNILELASRNADLEKTCRDLNHAQLENIATLQTIQEEATQMVKRNRASQAQLKQLRTENNRIKAARKMTEDLLETERLLWQ</sequence>
<feature type="coiled-coil region" evidence="1">
    <location>
        <begin position="179"/>
        <end position="206"/>
    </location>
</feature>
<protein>
    <submittedName>
        <fullName evidence="2">Uncharacterized protein</fullName>
    </submittedName>
</protein>
<evidence type="ECO:0000313" key="2">
    <source>
        <dbReference type="EMBL" id="KAK9528262.1"/>
    </source>
</evidence>
<name>A0AAW1F118_ZOAVI</name>
<comment type="caution">
    <text evidence="2">The sequence shown here is derived from an EMBL/GenBank/DDBJ whole genome shotgun (WGS) entry which is preliminary data.</text>
</comment>
<organism evidence="2 3">
    <name type="scientific">Zoarces viviparus</name>
    <name type="common">Viviparous eelpout</name>
    <name type="synonym">Blennius viviparus</name>
    <dbReference type="NCBI Taxonomy" id="48416"/>
    <lineage>
        <taxon>Eukaryota</taxon>
        <taxon>Metazoa</taxon>
        <taxon>Chordata</taxon>
        <taxon>Craniata</taxon>
        <taxon>Vertebrata</taxon>
        <taxon>Euteleostomi</taxon>
        <taxon>Actinopterygii</taxon>
        <taxon>Neopterygii</taxon>
        <taxon>Teleostei</taxon>
        <taxon>Neoteleostei</taxon>
        <taxon>Acanthomorphata</taxon>
        <taxon>Eupercaria</taxon>
        <taxon>Perciformes</taxon>
        <taxon>Cottioidei</taxon>
        <taxon>Zoarcales</taxon>
        <taxon>Zoarcidae</taxon>
        <taxon>Zoarcinae</taxon>
        <taxon>Zoarces</taxon>
    </lineage>
</organism>
<keyword evidence="3" id="KW-1185">Reference proteome</keyword>
<reference evidence="2 3" key="1">
    <citation type="journal article" date="2024" name="Genome Biol. Evol.">
        <title>Chromosome-level genome assembly of the viviparous eelpout Zoarces viviparus.</title>
        <authorList>
            <person name="Fuhrmann N."/>
            <person name="Brasseur M.V."/>
            <person name="Bakowski C.E."/>
            <person name="Podsiadlowski L."/>
            <person name="Prost S."/>
            <person name="Krehenwinkel H."/>
            <person name="Mayer C."/>
        </authorList>
    </citation>
    <scope>NUCLEOTIDE SEQUENCE [LARGE SCALE GENOMIC DNA]</scope>
    <source>
        <strain evidence="2">NO-MEL_2022_Ind0_liver</strain>
    </source>
</reference>
<evidence type="ECO:0000313" key="3">
    <source>
        <dbReference type="Proteomes" id="UP001488805"/>
    </source>
</evidence>
<keyword evidence="1" id="KW-0175">Coiled coil</keyword>
<dbReference type="AlphaFoldDB" id="A0AAW1F118"/>